<dbReference type="EMBL" id="MBFR01000221">
    <property type="protein sequence ID" value="PVU91063.1"/>
    <property type="molecule type" value="Genomic_DNA"/>
</dbReference>
<dbReference type="Proteomes" id="UP000245383">
    <property type="component" value="Unassembled WGS sequence"/>
</dbReference>
<keyword evidence="10" id="KW-1185">Reference proteome</keyword>
<keyword evidence="5" id="KW-0539">Nucleus</keyword>
<dbReference type="InterPro" id="IPR001680">
    <property type="entry name" value="WD40_rpt"/>
</dbReference>
<dbReference type="STRING" id="133385.A0A2T9YFF8"/>
<dbReference type="Pfam" id="PF00400">
    <property type="entry name" value="WD40"/>
    <property type="match status" value="1"/>
</dbReference>
<evidence type="ECO:0000256" key="3">
    <source>
        <dbReference type="ARBA" id="ARBA00022574"/>
    </source>
</evidence>
<organism evidence="9 10">
    <name type="scientific">Smittium simulii</name>
    <dbReference type="NCBI Taxonomy" id="133385"/>
    <lineage>
        <taxon>Eukaryota</taxon>
        <taxon>Fungi</taxon>
        <taxon>Fungi incertae sedis</taxon>
        <taxon>Zoopagomycota</taxon>
        <taxon>Kickxellomycotina</taxon>
        <taxon>Harpellomycetes</taxon>
        <taxon>Harpellales</taxon>
        <taxon>Legeriomycetaceae</taxon>
        <taxon>Smittium</taxon>
    </lineage>
</organism>
<comment type="similarity">
    <text evidence="6">Belongs to the WD repeat UTP18 family.</text>
</comment>
<sequence length="511" mass="57482">MAPKSIPKRKHNKVNAESDPSTTGNAFISKKINKPKEADELELEQLLFGADSTVETDPTTANKSSTSTSDENIDQDSTSTPEDTAEGNIENFFFLDTAPKSGNLWQDASDKAINVNLASKKITKKLRIAENETEITSKEYEKRLREQFTKINPIPNWASQKPSGDKENELLEFTTSTRSLQTHSNSDLPSDRIDIARVKNANQLSISHSVVQQIEFHPTSNIILVAGNDKTLRLFEVDGTQNSKVQSVYFKDLPIMNAQFFNNANEILITGRRPNFYTFDIQTGSISKHNNVLIGDKLKTFEKFKVSPNEGSTIAIMGRSAQIMLLDSKTKRLANTLHMNYNVKDIAFGSDPNHLYSIGSDAEVYLWDLRSTRCVSKWKANQVYKPTCLSLTKDEKNVVIGDGSGMVSIFENDSSKKFIDPFKIINNLTTPISQVEFNHDNQLMGFYSRNVKDKCKLLNYNTKSVYGNWPTDKTPLGYVQCLKFSPNSGYMAVGNDKGNVLLYQLSHYQHY</sequence>
<dbReference type="InterPro" id="IPR015943">
    <property type="entry name" value="WD40/YVTN_repeat-like_dom_sf"/>
</dbReference>
<dbReference type="PANTHER" id="PTHR18359:SF0">
    <property type="entry name" value="U3 SMALL NUCLEOLAR RNA-ASSOCIATED PROTEIN 18 HOMOLOG"/>
    <property type="match status" value="1"/>
</dbReference>
<keyword evidence="4" id="KW-0677">Repeat</keyword>
<name>A0A2T9YFF8_9FUNG</name>
<dbReference type="AlphaFoldDB" id="A0A2T9YFF8"/>
<dbReference type="PANTHER" id="PTHR18359">
    <property type="entry name" value="WD-REPEAT PROTEIN-RELATED"/>
    <property type="match status" value="1"/>
</dbReference>
<evidence type="ECO:0000313" key="10">
    <source>
        <dbReference type="Proteomes" id="UP000245383"/>
    </source>
</evidence>
<dbReference type="SMART" id="SM00320">
    <property type="entry name" value="WD40"/>
    <property type="match status" value="4"/>
</dbReference>
<reference evidence="9 10" key="1">
    <citation type="journal article" date="2018" name="MBio">
        <title>Comparative Genomics Reveals the Core Gene Toolbox for the Fungus-Insect Symbiosis.</title>
        <authorList>
            <person name="Wang Y."/>
            <person name="Stata M."/>
            <person name="Wang W."/>
            <person name="Stajich J.E."/>
            <person name="White M.M."/>
            <person name="Moncalvo J.M."/>
        </authorList>
    </citation>
    <scope>NUCLEOTIDE SEQUENCE [LARGE SCALE GENOMIC DNA]</scope>
    <source>
        <strain evidence="9 10">SWE-8-4</strain>
    </source>
</reference>
<dbReference type="Gene3D" id="2.130.10.10">
    <property type="entry name" value="YVTN repeat-like/Quinoprotein amine dehydrogenase"/>
    <property type="match status" value="1"/>
</dbReference>
<evidence type="ECO:0000256" key="8">
    <source>
        <dbReference type="SAM" id="MobiDB-lite"/>
    </source>
</evidence>
<dbReference type="InterPro" id="IPR036322">
    <property type="entry name" value="WD40_repeat_dom_sf"/>
</dbReference>
<proteinExistence type="inferred from homology"/>
<dbReference type="GO" id="GO:0034388">
    <property type="term" value="C:Pwp2p-containing subcomplex of 90S preribosome"/>
    <property type="evidence" value="ECO:0007669"/>
    <property type="project" value="TreeGrafter"/>
</dbReference>
<dbReference type="OrthoDB" id="1935146at2759"/>
<dbReference type="InterPro" id="IPR045161">
    <property type="entry name" value="Utp18"/>
</dbReference>
<feature type="region of interest" description="Disordered" evidence="8">
    <location>
        <begin position="1"/>
        <end position="87"/>
    </location>
</feature>
<comment type="caution">
    <text evidence="9">The sequence shown here is derived from an EMBL/GenBank/DDBJ whole genome shotgun (WGS) entry which is preliminary data.</text>
</comment>
<keyword evidence="2" id="KW-0698">rRNA processing</keyword>
<dbReference type="GO" id="GO:0032040">
    <property type="term" value="C:small-subunit processome"/>
    <property type="evidence" value="ECO:0007669"/>
    <property type="project" value="TreeGrafter"/>
</dbReference>
<evidence type="ECO:0000256" key="1">
    <source>
        <dbReference type="ARBA" id="ARBA00004604"/>
    </source>
</evidence>
<gene>
    <name evidence="9" type="ORF">BB561_004580</name>
</gene>
<evidence type="ECO:0000256" key="7">
    <source>
        <dbReference type="PROSITE-ProRule" id="PRU00221"/>
    </source>
</evidence>
<evidence type="ECO:0000313" key="9">
    <source>
        <dbReference type="EMBL" id="PVU91063.1"/>
    </source>
</evidence>
<dbReference type="PROSITE" id="PS00678">
    <property type="entry name" value="WD_REPEATS_1"/>
    <property type="match status" value="1"/>
</dbReference>
<dbReference type="PROSITE" id="PS50082">
    <property type="entry name" value="WD_REPEATS_2"/>
    <property type="match status" value="1"/>
</dbReference>
<comment type="subcellular location">
    <subcellularLocation>
        <location evidence="1">Nucleus</location>
        <location evidence="1">Nucleolus</location>
    </subcellularLocation>
</comment>
<dbReference type="SUPFAM" id="SSF50978">
    <property type="entry name" value="WD40 repeat-like"/>
    <property type="match status" value="1"/>
</dbReference>
<dbReference type="InterPro" id="IPR019775">
    <property type="entry name" value="WD40_repeat_CS"/>
</dbReference>
<feature type="repeat" description="WD" evidence="7">
    <location>
        <begin position="343"/>
        <end position="377"/>
    </location>
</feature>
<evidence type="ECO:0000256" key="2">
    <source>
        <dbReference type="ARBA" id="ARBA00022552"/>
    </source>
</evidence>
<feature type="compositionally biased region" description="Basic residues" evidence="8">
    <location>
        <begin position="1"/>
        <end position="13"/>
    </location>
</feature>
<evidence type="ECO:0000256" key="5">
    <source>
        <dbReference type="ARBA" id="ARBA00023242"/>
    </source>
</evidence>
<evidence type="ECO:0000256" key="4">
    <source>
        <dbReference type="ARBA" id="ARBA00022737"/>
    </source>
</evidence>
<protein>
    <submittedName>
        <fullName evidence="9">Uncharacterized protein</fullName>
    </submittedName>
</protein>
<keyword evidence="3 7" id="KW-0853">WD repeat</keyword>
<accession>A0A2T9YFF8</accession>
<evidence type="ECO:0000256" key="6">
    <source>
        <dbReference type="ARBA" id="ARBA00025767"/>
    </source>
</evidence>
<feature type="compositionally biased region" description="Polar residues" evidence="8">
    <location>
        <begin position="53"/>
        <end position="82"/>
    </location>
</feature>
<dbReference type="GO" id="GO:0006364">
    <property type="term" value="P:rRNA processing"/>
    <property type="evidence" value="ECO:0007669"/>
    <property type="project" value="UniProtKB-KW"/>
</dbReference>